<proteinExistence type="predicted"/>
<name>A0A6J2U334_DROLE</name>
<reference evidence="3" key="1">
    <citation type="submission" date="2025-08" db="UniProtKB">
        <authorList>
            <consortium name="RefSeq"/>
        </authorList>
    </citation>
    <scope>IDENTIFICATION</scope>
    <source>
        <strain evidence="3">11010-0011.00</strain>
        <tissue evidence="3">Whole body</tissue>
    </source>
</reference>
<sequence length="237" mass="25593">GGVDGSQYSEGNINPRLKASAIAQNAAQVAKAANEAQADAAHDAAQKVKIQLAEKAYQAANAAEAVLEGKEAIVANFEREIREANAVVNQVTNSLDGTESNADTAVIAAKAAEAQLSDLKCLVQDAGLSLNDVESLVEQAQSEMEEKAQMLAAAKTRAHRLTRQLAQAKEEYVQVKEAAYKAACAAVEAKQKAAASRGCRMLAMVRQRRQQQDLLSDEPRWSFLHGRHFYRKCLDNN</sequence>
<evidence type="ECO:0000256" key="1">
    <source>
        <dbReference type="SAM" id="Coils"/>
    </source>
</evidence>
<dbReference type="PANTHER" id="PTHR37161:SF2">
    <property type="entry name" value="AT11648P-RELATED"/>
    <property type="match status" value="1"/>
</dbReference>
<keyword evidence="2" id="KW-1185">Reference proteome</keyword>
<evidence type="ECO:0000313" key="2">
    <source>
        <dbReference type="Proteomes" id="UP000504634"/>
    </source>
</evidence>
<feature type="non-terminal residue" evidence="3">
    <location>
        <position position="1"/>
    </location>
</feature>
<dbReference type="InterPro" id="IPR007999">
    <property type="entry name" value="DUF745"/>
</dbReference>
<gene>
    <name evidence="3" type="primary">LOC115629849</name>
</gene>
<dbReference type="Proteomes" id="UP000504634">
    <property type="component" value="Unplaced"/>
</dbReference>
<dbReference type="Pfam" id="PF05335">
    <property type="entry name" value="DUF745"/>
    <property type="match status" value="1"/>
</dbReference>
<keyword evidence="1" id="KW-0175">Coiled coil</keyword>
<dbReference type="OrthoDB" id="7872872at2759"/>
<protein>
    <submittedName>
        <fullName evidence="3">Uncharacterized protein LOC115629849</fullName>
    </submittedName>
</protein>
<dbReference type="RefSeq" id="XP_030382290.1">
    <property type="nucleotide sequence ID" value="XM_030526430.1"/>
</dbReference>
<accession>A0A6J2U334</accession>
<dbReference type="GeneID" id="115629849"/>
<evidence type="ECO:0000313" key="3">
    <source>
        <dbReference type="RefSeq" id="XP_030382290.1"/>
    </source>
</evidence>
<feature type="coiled-coil region" evidence="1">
    <location>
        <begin position="60"/>
        <end position="94"/>
    </location>
</feature>
<dbReference type="PANTHER" id="PTHR37161">
    <property type="entry name" value="HDC10475"/>
    <property type="match status" value="1"/>
</dbReference>
<feature type="coiled-coil region" evidence="1">
    <location>
        <begin position="130"/>
        <end position="178"/>
    </location>
</feature>
<organism evidence="2 3">
    <name type="scientific">Drosophila lebanonensis</name>
    <name type="common">Fruit fly</name>
    <name type="synonym">Scaptodrosophila lebanonensis</name>
    <dbReference type="NCBI Taxonomy" id="7225"/>
    <lineage>
        <taxon>Eukaryota</taxon>
        <taxon>Metazoa</taxon>
        <taxon>Ecdysozoa</taxon>
        <taxon>Arthropoda</taxon>
        <taxon>Hexapoda</taxon>
        <taxon>Insecta</taxon>
        <taxon>Pterygota</taxon>
        <taxon>Neoptera</taxon>
        <taxon>Endopterygota</taxon>
        <taxon>Diptera</taxon>
        <taxon>Brachycera</taxon>
        <taxon>Muscomorpha</taxon>
        <taxon>Ephydroidea</taxon>
        <taxon>Drosophilidae</taxon>
        <taxon>Scaptodrosophila</taxon>
    </lineage>
</organism>
<dbReference type="AlphaFoldDB" id="A0A6J2U334"/>